<feature type="compositionally biased region" description="Polar residues" evidence="2">
    <location>
        <begin position="137"/>
        <end position="149"/>
    </location>
</feature>
<reference evidence="4" key="1">
    <citation type="journal article" date="2011" name="Nature">
        <title>Genome sequence and analysis of the tuber crop potato.</title>
        <authorList>
            <consortium name="The Potato Genome Sequencing Consortium"/>
        </authorList>
    </citation>
    <scope>NUCLEOTIDE SEQUENCE [LARGE SCALE GENOMIC DNA]</scope>
    <source>
        <strain evidence="4">cv. DM1-3 516 R44</strain>
    </source>
</reference>
<feature type="compositionally biased region" description="Basic and acidic residues" evidence="2">
    <location>
        <begin position="126"/>
        <end position="135"/>
    </location>
</feature>
<accession>M1DUM5</accession>
<dbReference type="PANTHER" id="PTHR33499:SF35">
    <property type="entry name" value="TRANSPOSASE MUDR PLANT DOMAIN-CONTAINING PROTEIN"/>
    <property type="match status" value="1"/>
</dbReference>
<dbReference type="PANTHER" id="PTHR33499">
    <property type="entry name" value="OS12G0282400 PROTEIN-RELATED"/>
    <property type="match status" value="1"/>
</dbReference>
<evidence type="ECO:0000256" key="2">
    <source>
        <dbReference type="SAM" id="MobiDB-lite"/>
    </source>
</evidence>
<reference evidence="3" key="2">
    <citation type="submission" date="2015-06" db="UniProtKB">
        <authorList>
            <consortium name="EnsemblPlants"/>
        </authorList>
    </citation>
    <scope>IDENTIFICATION</scope>
    <source>
        <strain evidence="3">DM1-3 516 R44</strain>
    </source>
</reference>
<keyword evidence="4" id="KW-1185">Reference proteome</keyword>
<feature type="region of interest" description="Disordered" evidence="2">
    <location>
        <begin position="1"/>
        <end position="25"/>
    </location>
</feature>
<protein>
    <submittedName>
        <fullName evidence="3">Transposon protein, CACTA, En/Spm sub-class</fullName>
    </submittedName>
</protein>
<feature type="coiled-coil region" evidence="1">
    <location>
        <begin position="516"/>
        <end position="560"/>
    </location>
</feature>
<dbReference type="HOGENOM" id="CLU_016872_0_0_1"/>
<keyword evidence="1" id="KW-0175">Coiled coil</keyword>
<evidence type="ECO:0000313" key="3">
    <source>
        <dbReference type="EnsemblPlants" id="PGSC0003DMT400094675"/>
    </source>
</evidence>
<dbReference type="Proteomes" id="UP000011115">
    <property type="component" value="Unassembled WGS sequence"/>
</dbReference>
<dbReference type="Gramene" id="PGSC0003DMT400094675">
    <property type="protein sequence ID" value="PGSC0003DMT400094675"/>
    <property type="gene ID" value="PGSC0003DMG400044246"/>
</dbReference>
<dbReference type="PaxDb" id="4113-PGSC0003DMT400094675"/>
<evidence type="ECO:0000256" key="1">
    <source>
        <dbReference type="SAM" id="Coils"/>
    </source>
</evidence>
<evidence type="ECO:0000313" key="4">
    <source>
        <dbReference type="Proteomes" id="UP000011115"/>
    </source>
</evidence>
<feature type="region of interest" description="Disordered" evidence="2">
    <location>
        <begin position="126"/>
        <end position="169"/>
    </location>
</feature>
<organism evidence="3 4">
    <name type="scientific">Solanum tuberosum</name>
    <name type="common">Potato</name>
    <dbReference type="NCBI Taxonomy" id="4113"/>
    <lineage>
        <taxon>Eukaryota</taxon>
        <taxon>Viridiplantae</taxon>
        <taxon>Streptophyta</taxon>
        <taxon>Embryophyta</taxon>
        <taxon>Tracheophyta</taxon>
        <taxon>Spermatophyta</taxon>
        <taxon>Magnoliopsida</taxon>
        <taxon>eudicotyledons</taxon>
        <taxon>Gunneridae</taxon>
        <taxon>Pentapetalae</taxon>
        <taxon>asterids</taxon>
        <taxon>lamiids</taxon>
        <taxon>Solanales</taxon>
        <taxon>Solanaceae</taxon>
        <taxon>Solanoideae</taxon>
        <taxon>Solaneae</taxon>
        <taxon>Solanum</taxon>
    </lineage>
</organism>
<name>M1DUM5_SOLTU</name>
<dbReference type="EnsemblPlants" id="PGSC0003DMT400094675">
    <property type="protein sequence ID" value="PGSC0003DMT400094675"/>
    <property type="gene ID" value="PGSC0003DMG400044246"/>
</dbReference>
<dbReference type="InParanoid" id="M1DUM5"/>
<sequence length="573" mass="63870">MGSSSKNLKQSFLPPGALARGRGQSLKSMGSVRVTAEKETLIGPTNRMLETLRSKSEKEIGHNFTSMGSVKGSIVVQGTSIGKSKDCSAEYSDRNELASDKNLIKPCLDLIEDETYFPHENLDEMQETARSKPAKENGQNFTSVCSSKESNVEQRMPNGKSKNYSVPASGKNELADNKNLMQPGFDPIEVDTLISYHDFEVMGRGKGFTSLNSIGGSVEMIGNNKAKEKGQNFTSLNAVRGSVEKRKLIGNNKGLNSAAYDHNGRGTTFQKRTSIRKSKGYSALSSDTNVLAHNKNLRQLDFSQIEHDTTFPHDELEVMQHDLRSKSVFYGENLLSFSRCAKKKTLNGQSKDSENAEYELNELAQNNNRVLSGSDTMEDDPTLPRDEVEVMQDNQRRKTGSSEFEKVKEVRGPNLCKVVTGIKPGEKLRVVFYHNRVVRDHHALFLRHLGSLVRDRNMCPLRDEIQELLQVETFLTNIEVVERCFGPQSKSHVVGFGGGITSKDLKGGSTAKTALLEELKASRKEKVVLLEELNATRKEKESMKRRLDNIEKKCKMFESVIFRDPSSPPSSSE</sequence>
<proteinExistence type="predicted"/>
<dbReference type="AlphaFoldDB" id="M1DUM5"/>
<feature type="compositionally biased region" description="Polar residues" evidence="2">
    <location>
        <begin position="1"/>
        <end position="10"/>
    </location>
</feature>